<dbReference type="Proteomes" id="UP001243364">
    <property type="component" value="Unassembled WGS sequence"/>
</dbReference>
<keyword evidence="2" id="KW-1185">Reference proteome</keyword>
<name>A0ABU0QB72_STRAH</name>
<protein>
    <submittedName>
        <fullName evidence="1">Uncharacterized protein</fullName>
    </submittedName>
</protein>
<reference evidence="1 2" key="1">
    <citation type="submission" date="2023-07" db="EMBL/GenBank/DDBJ databases">
        <title>Comparative genomics of wheat-associated soil bacteria to identify genetic determinants of phenazine resistance.</title>
        <authorList>
            <person name="Mouncey N."/>
        </authorList>
    </citation>
    <scope>NUCLEOTIDE SEQUENCE [LARGE SCALE GENOMIC DNA]</scope>
    <source>
        <strain evidence="1 2">W4I19-2</strain>
    </source>
</reference>
<organism evidence="1 2">
    <name type="scientific">Streptomyces achromogenes</name>
    <dbReference type="NCBI Taxonomy" id="67255"/>
    <lineage>
        <taxon>Bacteria</taxon>
        <taxon>Bacillati</taxon>
        <taxon>Actinomycetota</taxon>
        <taxon>Actinomycetes</taxon>
        <taxon>Kitasatosporales</taxon>
        <taxon>Streptomycetaceae</taxon>
        <taxon>Streptomyces</taxon>
    </lineage>
</organism>
<proteinExistence type="predicted"/>
<dbReference type="EMBL" id="JAUSYA010000001">
    <property type="protein sequence ID" value="MDQ0687921.1"/>
    <property type="molecule type" value="Genomic_DNA"/>
</dbReference>
<comment type="caution">
    <text evidence="1">The sequence shown here is derived from an EMBL/GenBank/DDBJ whole genome shotgun (WGS) entry which is preliminary data.</text>
</comment>
<evidence type="ECO:0000313" key="2">
    <source>
        <dbReference type="Proteomes" id="UP001243364"/>
    </source>
</evidence>
<sequence>MASAIRANEACSASVASRFASAWAMRASRCTAAACGIAMFLM</sequence>
<accession>A0ABU0QB72</accession>
<evidence type="ECO:0000313" key="1">
    <source>
        <dbReference type="EMBL" id="MDQ0687921.1"/>
    </source>
</evidence>
<gene>
    <name evidence="1" type="ORF">QFZ56_006884</name>
</gene>